<evidence type="ECO:0000256" key="7">
    <source>
        <dbReference type="SAM" id="Coils"/>
    </source>
</evidence>
<dbReference type="FunFam" id="1.10.555.10:FF:000016">
    <property type="entry name" value="Rho GTPase activating protein 29"/>
    <property type="match status" value="1"/>
</dbReference>
<keyword evidence="9" id="KW-0812">Transmembrane</keyword>
<keyword evidence="2" id="KW-0479">Metal-binding</keyword>
<sequence>GPCTLAPPDPGPLSCPGTPSPYCTLKRPTALSRHASAAGFPFQTSGTWGFHKGYVRSALSYGHAADCTETSVIEVEDIPSLLRDVARFAEAVEKLKDMVLGEVKKEPRSRPAVHECLGEVLRVLRQVISTYPLLNTVETLTAAGTLISKVKGFSYESTTDAQKKDFEKLLMGEIDSTTLLSLPPTEKSRSMEDLYRVSSGQGPEGGGKYDHQDCMSAQEVDILLQRSEGGVDSALNYAKSIAKYMKDIISYVDKRIVLENEFSKGLQRLYQSCKQNIIQEHMPLLSIFSLALEQDSEQSCGLQQATNNIYTHSFLQPMTQRRQEHEKKRRDIKEQWQRAKRKLADAESNLRKARHLYESRYEEYERARTVANKVEEEQSGTGSGSTTKALDKKRRLEEEARNKVSHMTFFIISYILFLLLNLIIYFIKLNILLIFFQYNFFLFLPCTISYYQTMHVQTAALPVHFQTLCESCKLYDPGQQYAAHVKNLQLRTEMPVQYQFEPYSASSNQHVRTRNNSLCNDQRQNSSEASPTAEEAGFGEGTVVTQRRDHHQAHKSWPSTLSDTDSVGPGSGLGSPTSSTGDISKPSRPVSAATLSSNEDLEERDGAMTPFERSLNGMEPESVAPTGPFRNVGLSKAAKTHRLRKLRTPSKCRECDSYVYFQGAECEECFLACHKKCLESLAIQCGHKKLQGRLQLFGRDFSQVLQGDVEGVPFIIKKCITEIERRALKMKGIYRVNGVKTRVEKLCQAFENGKELVELSQASPHDISNVLKLYLRQLPEPIMPFRMYNALMGLAKESLNSDAPEAGEGVKSPELVDRGSETEPEVLVLVEKLRELLKRLPPANNATLKYIIRHLHRVSELEQDNKMSASNLGIVFGPTLMRPKPTGATVSLSSLVDYPHQARIVEALIVFQHIVFISSSSSVSSPGQSQVCHSVGSSGSQERSLDSDSDVEDLGRGSRLQRPPLVSQESETSTEDDQMSPRASLDLSGLVPETIPEQTVSADPQETSAEQVSDQ</sequence>
<dbReference type="GO" id="GO:0007165">
    <property type="term" value="P:signal transduction"/>
    <property type="evidence" value="ECO:0007669"/>
    <property type="project" value="InterPro"/>
</dbReference>
<dbReference type="SUPFAM" id="SSF103657">
    <property type="entry name" value="BAR/IMD domain-like"/>
    <property type="match status" value="1"/>
</dbReference>
<evidence type="ECO:0000256" key="1">
    <source>
        <dbReference type="ARBA" id="ARBA00022468"/>
    </source>
</evidence>
<proteinExistence type="predicted"/>
<evidence type="ECO:0000259" key="12">
    <source>
        <dbReference type="PROSITE" id="PS51741"/>
    </source>
</evidence>
<dbReference type="GO" id="GO:0008270">
    <property type="term" value="F:zinc ion binding"/>
    <property type="evidence" value="ECO:0007669"/>
    <property type="project" value="UniProtKB-KW"/>
</dbReference>
<keyword evidence="1" id="KW-0343">GTPase activation</keyword>
<dbReference type="InterPro" id="IPR051025">
    <property type="entry name" value="RhoGAP"/>
</dbReference>
<keyword evidence="4" id="KW-0862">Zinc</keyword>
<evidence type="ECO:0000256" key="8">
    <source>
        <dbReference type="SAM" id="MobiDB-lite"/>
    </source>
</evidence>
<name>A0A8C1SAP6_CYPCA</name>
<dbReference type="SUPFAM" id="SSF48350">
    <property type="entry name" value="GTPase activation domain, GAP"/>
    <property type="match status" value="1"/>
</dbReference>
<feature type="domain" description="Rho-GAP" evidence="11">
    <location>
        <begin position="699"/>
        <end position="916"/>
    </location>
</feature>
<dbReference type="SMART" id="SM00324">
    <property type="entry name" value="RhoGAP"/>
    <property type="match status" value="1"/>
</dbReference>
<dbReference type="InterPro" id="IPR054713">
    <property type="entry name" value="GMIP/FCHO2-like_FCH"/>
</dbReference>
<evidence type="ECO:0000256" key="2">
    <source>
        <dbReference type="ARBA" id="ARBA00022723"/>
    </source>
</evidence>
<evidence type="ECO:0000256" key="9">
    <source>
        <dbReference type="SAM" id="Phobius"/>
    </source>
</evidence>
<dbReference type="PROSITE" id="PS50238">
    <property type="entry name" value="RHOGAP"/>
    <property type="match status" value="1"/>
</dbReference>
<dbReference type="GO" id="GO:0005096">
    <property type="term" value="F:GTPase activator activity"/>
    <property type="evidence" value="ECO:0007669"/>
    <property type="project" value="UniProtKB-KW"/>
</dbReference>
<accession>A0A8C1SAP6</accession>
<dbReference type="InterPro" id="IPR031160">
    <property type="entry name" value="F_BAR_dom"/>
</dbReference>
<protein>
    <submittedName>
        <fullName evidence="13">Rho GTPase activating protein 45a</fullName>
    </submittedName>
</protein>
<dbReference type="GO" id="GO:0051056">
    <property type="term" value="P:regulation of small GTPase mediated signal transduction"/>
    <property type="evidence" value="ECO:0007669"/>
    <property type="project" value="UniProtKB-ARBA"/>
</dbReference>
<dbReference type="Gene3D" id="1.20.1270.60">
    <property type="entry name" value="Arfaptin homology (AH) domain/BAR domain"/>
    <property type="match status" value="2"/>
</dbReference>
<feature type="domain" description="F-BAR" evidence="12">
    <location>
        <begin position="218"/>
        <end position="480"/>
    </location>
</feature>
<dbReference type="AlphaFoldDB" id="A0A8C1SAP6"/>
<dbReference type="InterPro" id="IPR008936">
    <property type="entry name" value="Rho_GTPase_activation_prot"/>
</dbReference>
<feature type="transmembrane region" description="Helical" evidence="9">
    <location>
        <begin position="404"/>
        <end position="424"/>
    </location>
</feature>
<evidence type="ECO:0000256" key="3">
    <source>
        <dbReference type="ARBA" id="ARBA00022771"/>
    </source>
</evidence>
<feature type="compositionally biased region" description="Polar residues" evidence="8">
    <location>
        <begin position="519"/>
        <end position="530"/>
    </location>
</feature>
<keyword evidence="5 6" id="KW-0175">Coiled coil</keyword>
<dbReference type="PANTHER" id="PTHR15228">
    <property type="entry name" value="SPERMATHECAL PHYSIOLOGY VARIANT"/>
    <property type="match status" value="1"/>
</dbReference>
<feature type="region of interest" description="Disordered" evidence="8">
    <location>
        <begin position="519"/>
        <end position="605"/>
    </location>
</feature>
<dbReference type="InterPro" id="IPR001060">
    <property type="entry name" value="FCH_dom"/>
</dbReference>
<dbReference type="PROSITE" id="PS00479">
    <property type="entry name" value="ZF_DAG_PE_1"/>
    <property type="match status" value="1"/>
</dbReference>
<feature type="region of interest" description="Disordered" evidence="8">
    <location>
        <begin position="921"/>
        <end position="1015"/>
    </location>
</feature>
<dbReference type="SMART" id="SM00055">
    <property type="entry name" value="FCH"/>
    <property type="match status" value="1"/>
</dbReference>
<dbReference type="Proteomes" id="UP000694700">
    <property type="component" value="Unplaced"/>
</dbReference>
<dbReference type="Ensembl" id="ENSCCRT00015005253.1">
    <property type="protein sequence ID" value="ENSCCRP00015005047.1"/>
    <property type="gene ID" value="ENSCCRG00015002750.1"/>
</dbReference>
<dbReference type="Pfam" id="PF24235">
    <property type="entry name" value="RHG29_45_N"/>
    <property type="match status" value="1"/>
</dbReference>
<feature type="domain" description="Phorbol-ester/DAG-type" evidence="10">
    <location>
        <begin position="640"/>
        <end position="685"/>
    </location>
</feature>
<dbReference type="CDD" id="cd20816">
    <property type="entry name" value="C1_GMIP-like"/>
    <property type="match status" value="1"/>
</dbReference>
<dbReference type="InterPro" id="IPR000198">
    <property type="entry name" value="RhoGAP_dom"/>
</dbReference>
<evidence type="ECO:0000313" key="14">
    <source>
        <dbReference type="Proteomes" id="UP000694700"/>
    </source>
</evidence>
<dbReference type="InterPro" id="IPR046349">
    <property type="entry name" value="C1-like_sf"/>
</dbReference>
<dbReference type="InterPro" id="IPR027267">
    <property type="entry name" value="AH/BAR_dom_sf"/>
</dbReference>
<dbReference type="SMART" id="SM00109">
    <property type="entry name" value="C1"/>
    <property type="match status" value="1"/>
</dbReference>
<evidence type="ECO:0000313" key="13">
    <source>
        <dbReference type="Ensembl" id="ENSCCRP00015005047.1"/>
    </source>
</evidence>
<dbReference type="InterPro" id="IPR002219">
    <property type="entry name" value="PKC_DAG/PE"/>
</dbReference>
<reference evidence="13" key="1">
    <citation type="submission" date="2025-08" db="UniProtKB">
        <authorList>
            <consortium name="Ensembl"/>
        </authorList>
    </citation>
    <scope>IDENTIFICATION</scope>
</reference>
<feature type="compositionally biased region" description="Polar residues" evidence="8">
    <location>
        <begin position="996"/>
        <end position="1015"/>
    </location>
</feature>
<evidence type="ECO:0000256" key="5">
    <source>
        <dbReference type="ARBA" id="ARBA00023054"/>
    </source>
</evidence>
<dbReference type="PROSITE" id="PS50081">
    <property type="entry name" value="ZF_DAG_PE_2"/>
    <property type="match status" value="1"/>
</dbReference>
<dbReference type="GO" id="GO:0005829">
    <property type="term" value="C:cytosol"/>
    <property type="evidence" value="ECO:0007669"/>
    <property type="project" value="UniProtKB-ARBA"/>
</dbReference>
<dbReference type="GO" id="GO:0016020">
    <property type="term" value="C:membrane"/>
    <property type="evidence" value="ECO:0007669"/>
    <property type="project" value="TreeGrafter"/>
</dbReference>
<evidence type="ECO:0000259" key="10">
    <source>
        <dbReference type="PROSITE" id="PS50081"/>
    </source>
</evidence>
<dbReference type="Pfam" id="PF00620">
    <property type="entry name" value="RhoGAP"/>
    <property type="match status" value="1"/>
</dbReference>
<keyword evidence="9" id="KW-0472">Membrane</keyword>
<keyword evidence="9" id="KW-1133">Transmembrane helix</keyword>
<evidence type="ECO:0000259" key="11">
    <source>
        <dbReference type="PROSITE" id="PS50238"/>
    </source>
</evidence>
<dbReference type="SUPFAM" id="SSF57889">
    <property type="entry name" value="Cysteine-rich domain"/>
    <property type="match status" value="1"/>
</dbReference>
<feature type="transmembrane region" description="Helical" evidence="9">
    <location>
        <begin position="431"/>
        <end position="451"/>
    </location>
</feature>
<feature type="region of interest" description="Disordered" evidence="8">
    <location>
        <begin position="372"/>
        <end position="394"/>
    </location>
</feature>
<dbReference type="Gene3D" id="1.10.555.10">
    <property type="entry name" value="Rho GTPase activation protein"/>
    <property type="match status" value="1"/>
</dbReference>
<dbReference type="PANTHER" id="PTHR15228:SF18">
    <property type="entry name" value="RHO GTPASE-ACTIVATING PROTEIN 45"/>
    <property type="match status" value="1"/>
</dbReference>
<dbReference type="Pfam" id="PF22699">
    <property type="entry name" value="GMIP-like_FCH"/>
    <property type="match status" value="1"/>
</dbReference>
<dbReference type="PROSITE" id="PS51741">
    <property type="entry name" value="F_BAR"/>
    <property type="match status" value="1"/>
</dbReference>
<feature type="coiled-coil region" evidence="7">
    <location>
        <begin position="322"/>
        <end position="356"/>
    </location>
</feature>
<organism evidence="13 14">
    <name type="scientific">Cyprinus carpio</name>
    <name type="common">Common carp</name>
    <dbReference type="NCBI Taxonomy" id="7962"/>
    <lineage>
        <taxon>Eukaryota</taxon>
        <taxon>Metazoa</taxon>
        <taxon>Chordata</taxon>
        <taxon>Craniata</taxon>
        <taxon>Vertebrata</taxon>
        <taxon>Euteleostomi</taxon>
        <taxon>Actinopterygii</taxon>
        <taxon>Neopterygii</taxon>
        <taxon>Teleostei</taxon>
        <taxon>Ostariophysi</taxon>
        <taxon>Cypriniformes</taxon>
        <taxon>Cyprinidae</taxon>
        <taxon>Cyprininae</taxon>
        <taxon>Cyprinus</taxon>
    </lineage>
</organism>
<evidence type="ECO:0000256" key="4">
    <source>
        <dbReference type="ARBA" id="ARBA00022833"/>
    </source>
</evidence>
<evidence type="ECO:0000256" key="6">
    <source>
        <dbReference type="PROSITE-ProRule" id="PRU01077"/>
    </source>
</evidence>
<keyword evidence="3" id="KW-0863">Zinc-finger</keyword>
<dbReference type="InterPro" id="IPR057028">
    <property type="entry name" value="RHG29_45_N"/>
</dbReference>
<feature type="compositionally biased region" description="Polar residues" evidence="8">
    <location>
        <begin position="926"/>
        <end position="942"/>
    </location>
</feature>
<dbReference type="Pfam" id="PF00130">
    <property type="entry name" value="C1_1"/>
    <property type="match status" value="1"/>
</dbReference>